<name>A0A1W6YHC1_9BORD</name>
<dbReference type="Pfam" id="PF00126">
    <property type="entry name" value="HTH_1"/>
    <property type="match status" value="1"/>
</dbReference>
<dbReference type="Gene3D" id="1.10.10.10">
    <property type="entry name" value="Winged helix-like DNA-binding domain superfamily/Winged helix DNA-binding domain"/>
    <property type="match status" value="1"/>
</dbReference>
<dbReference type="PANTHER" id="PTHR30537:SF5">
    <property type="entry name" value="HTH-TYPE TRANSCRIPTIONAL ACTIVATOR TTDR-RELATED"/>
    <property type="match status" value="1"/>
</dbReference>
<dbReference type="InterPro" id="IPR005119">
    <property type="entry name" value="LysR_subst-bd"/>
</dbReference>
<gene>
    <name evidence="6" type="ORF">CAL12_05855</name>
</gene>
<dbReference type="GO" id="GO:0043565">
    <property type="term" value="F:sequence-specific DNA binding"/>
    <property type="evidence" value="ECO:0007669"/>
    <property type="project" value="TreeGrafter"/>
</dbReference>
<dbReference type="RefSeq" id="WP_086063634.1">
    <property type="nucleotide sequence ID" value="NZ_CP021108.1"/>
</dbReference>
<evidence type="ECO:0000256" key="2">
    <source>
        <dbReference type="ARBA" id="ARBA00023015"/>
    </source>
</evidence>
<dbReference type="InterPro" id="IPR036390">
    <property type="entry name" value="WH_DNA-bd_sf"/>
</dbReference>
<keyword evidence="2" id="KW-0805">Transcription regulation</keyword>
<reference evidence="6 7" key="1">
    <citation type="submission" date="2017-05" db="EMBL/GenBank/DDBJ databases">
        <title>Complete and WGS of Bordetella genogroups.</title>
        <authorList>
            <person name="Spilker T."/>
            <person name="LiPuma J."/>
        </authorList>
    </citation>
    <scope>NUCLEOTIDE SEQUENCE [LARGE SCALE GENOMIC DNA]</scope>
    <source>
        <strain evidence="6 7">AU19157</strain>
    </source>
</reference>
<dbReference type="STRING" id="1416806.CAL12_05855"/>
<dbReference type="KEGG" id="bgv:CAL12_05855"/>
<dbReference type="SUPFAM" id="SSF46785">
    <property type="entry name" value="Winged helix' DNA-binding domain"/>
    <property type="match status" value="1"/>
</dbReference>
<feature type="domain" description="HTH lysR-type" evidence="5">
    <location>
        <begin position="1"/>
        <end position="59"/>
    </location>
</feature>
<dbReference type="InterPro" id="IPR036388">
    <property type="entry name" value="WH-like_DNA-bd_sf"/>
</dbReference>
<dbReference type="FunFam" id="1.10.10.10:FF:000001">
    <property type="entry name" value="LysR family transcriptional regulator"/>
    <property type="match status" value="1"/>
</dbReference>
<dbReference type="Proteomes" id="UP000194151">
    <property type="component" value="Chromosome"/>
</dbReference>
<protein>
    <recommendedName>
        <fullName evidence="5">HTH lysR-type domain-containing protein</fullName>
    </recommendedName>
</protein>
<comment type="similarity">
    <text evidence="1">Belongs to the LysR transcriptional regulatory family.</text>
</comment>
<dbReference type="Pfam" id="PF03466">
    <property type="entry name" value="LysR_substrate"/>
    <property type="match status" value="1"/>
</dbReference>
<proteinExistence type="inferred from homology"/>
<dbReference type="GO" id="GO:0006351">
    <property type="term" value="P:DNA-templated transcription"/>
    <property type="evidence" value="ECO:0007669"/>
    <property type="project" value="TreeGrafter"/>
</dbReference>
<dbReference type="PANTHER" id="PTHR30537">
    <property type="entry name" value="HTH-TYPE TRANSCRIPTIONAL REGULATOR"/>
    <property type="match status" value="1"/>
</dbReference>
<dbReference type="CDD" id="cd08422">
    <property type="entry name" value="PBP2_CrgA_like"/>
    <property type="match status" value="1"/>
</dbReference>
<evidence type="ECO:0000313" key="7">
    <source>
        <dbReference type="Proteomes" id="UP000194151"/>
    </source>
</evidence>
<dbReference type="OrthoDB" id="9786526at2"/>
<dbReference type="GO" id="GO:0003700">
    <property type="term" value="F:DNA-binding transcription factor activity"/>
    <property type="evidence" value="ECO:0007669"/>
    <property type="project" value="InterPro"/>
</dbReference>
<keyword evidence="7" id="KW-1185">Reference proteome</keyword>
<dbReference type="PRINTS" id="PR00039">
    <property type="entry name" value="HTHLYSR"/>
</dbReference>
<dbReference type="SUPFAM" id="SSF53850">
    <property type="entry name" value="Periplasmic binding protein-like II"/>
    <property type="match status" value="1"/>
</dbReference>
<organism evidence="6 7">
    <name type="scientific">Bordetella genomosp. 8</name>
    <dbReference type="NCBI Taxonomy" id="1416806"/>
    <lineage>
        <taxon>Bacteria</taxon>
        <taxon>Pseudomonadati</taxon>
        <taxon>Pseudomonadota</taxon>
        <taxon>Betaproteobacteria</taxon>
        <taxon>Burkholderiales</taxon>
        <taxon>Alcaligenaceae</taxon>
        <taxon>Bordetella</taxon>
    </lineage>
</organism>
<dbReference type="InterPro" id="IPR000847">
    <property type="entry name" value="LysR_HTH_N"/>
</dbReference>
<evidence type="ECO:0000256" key="4">
    <source>
        <dbReference type="ARBA" id="ARBA00023163"/>
    </source>
</evidence>
<evidence type="ECO:0000256" key="1">
    <source>
        <dbReference type="ARBA" id="ARBA00009437"/>
    </source>
</evidence>
<keyword evidence="4" id="KW-0804">Transcription</keyword>
<evidence type="ECO:0000256" key="3">
    <source>
        <dbReference type="ARBA" id="ARBA00023125"/>
    </source>
</evidence>
<dbReference type="EMBL" id="CP021108">
    <property type="protein sequence ID" value="ARP80404.1"/>
    <property type="molecule type" value="Genomic_DNA"/>
</dbReference>
<dbReference type="PROSITE" id="PS50931">
    <property type="entry name" value="HTH_LYSR"/>
    <property type="match status" value="1"/>
</dbReference>
<dbReference type="Gene3D" id="3.40.190.290">
    <property type="match status" value="1"/>
</dbReference>
<accession>A0A1W6YHC1</accession>
<keyword evidence="3" id="KW-0238">DNA-binding</keyword>
<evidence type="ECO:0000313" key="6">
    <source>
        <dbReference type="EMBL" id="ARP80404.1"/>
    </source>
</evidence>
<dbReference type="InterPro" id="IPR058163">
    <property type="entry name" value="LysR-type_TF_proteobact-type"/>
</dbReference>
<evidence type="ECO:0000259" key="5">
    <source>
        <dbReference type="PROSITE" id="PS50931"/>
    </source>
</evidence>
<dbReference type="AlphaFoldDB" id="A0A1W6YHC1"/>
<sequence>MHNPIDMIVFAKVVEYESFSAAAQHLQMSASAVSKHVSRLEQSLGVRLLNRTTRRLSLTEVGEAVFAHCARMSREAEAGELVAGHFAAEARGLLRIGAASAFGRLYVAPAIPEFLHLHPHLSIELTMSDRLADFVKERFDLAIGADVIPGANLVARKLADVRWVVCATDEYLARHGVPRTPADLEAHNCVFYRSSVTSGEVWRFRAGTAEFAISVRGRYLVNDSEAVYRATLAGMGVGLMPTFAIGADVMEGRLRVLLSDYEALGTFGSHVWLHYVAGPFVSPKIRACVDYFAERFRHDLYWDKLELTAAS</sequence>